<evidence type="ECO:0000313" key="2">
    <source>
        <dbReference type="EMBL" id="HFK24092.1"/>
    </source>
</evidence>
<protein>
    <submittedName>
        <fullName evidence="2">GNAT family N-acetyltransferase</fullName>
    </submittedName>
</protein>
<comment type="caution">
    <text evidence="2">The sequence shown here is derived from an EMBL/GenBank/DDBJ whole genome shotgun (WGS) entry which is preliminary data.</text>
</comment>
<evidence type="ECO:0000259" key="1">
    <source>
        <dbReference type="PROSITE" id="PS51186"/>
    </source>
</evidence>
<dbReference type="InterPro" id="IPR000182">
    <property type="entry name" value="GNAT_dom"/>
</dbReference>
<dbReference type="InterPro" id="IPR016181">
    <property type="entry name" value="Acyl_CoA_acyltransferase"/>
</dbReference>
<sequence>MEIKIVKLNKDNLGLAYSCTKETNLWGSHSHQKSIDFLLKNLDYKIYAYGITLDGALAGHVILFDTKQPLSMVESKDGVFLNCIYILESLRNQKFGTMVLKHIENQIKEEGKKIIFTHSIGENEWMSKNFFIKNGFVEAPTEDDLLKILYKSFDKEVSFRIISDDKNRVQTKTNQILIIYNPLCPLENEKFDHLKEIVKKEFEEVEIEEIHSLDKTLSSGIFFNNIPLLYNKKKDKEILDIIRSLMVKI</sequence>
<dbReference type="Gene3D" id="3.40.630.30">
    <property type="match status" value="1"/>
</dbReference>
<gene>
    <name evidence="2" type="ORF">ENS15_05515</name>
</gene>
<dbReference type="PROSITE" id="PS51186">
    <property type="entry name" value="GNAT"/>
    <property type="match status" value="1"/>
</dbReference>
<reference evidence="2" key="1">
    <citation type="journal article" date="2020" name="mSystems">
        <title>Genome- and Community-Level Interaction Insights into Carbon Utilization and Element Cycling Functions of Hydrothermarchaeota in Hydrothermal Sediment.</title>
        <authorList>
            <person name="Zhou Z."/>
            <person name="Liu Y."/>
            <person name="Xu W."/>
            <person name="Pan J."/>
            <person name="Luo Z.H."/>
            <person name="Li M."/>
        </authorList>
    </citation>
    <scope>NUCLEOTIDE SEQUENCE [LARGE SCALE GENOMIC DNA]</scope>
    <source>
        <strain evidence="2">SpSt-464</strain>
    </source>
</reference>
<dbReference type="EMBL" id="DSTT01000005">
    <property type="protein sequence ID" value="HFK24092.1"/>
    <property type="molecule type" value="Genomic_DNA"/>
</dbReference>
<dbReference type="Pfam" id="PF00583">
    <property type="entry name" value="Acetyltransf_1"/>
    <property type="match status" value="1"/>
</dbReference>
<dbReference type="CDD" id="cd04301">
    <property type="entry name" value="NAT_SF"/>
    <property type="match status" value="1"/>
</dbReference>
<accession>A0A7C3J6X5</accession>
<proteinExistence type="predicted"/>
<dbReference type="AlphaFoldDB" id="A0A7C3J6X5"/>
<keyword evidence="2" id="KW-0808">Transferase</keyword>
<dbReference type="GO" id="GO:0016747">
    <property type="term" value="F:acyltransferase activity, transferring groups other than amino-acyl groups"/>
    <property type="evidence" value="ECO:0007669"/>
    <property type="project" value="InterPro"/>
</dbReference>
<feature type="domain" description="N-acetyltransferase" evidence="1">
    <location>
        <begin position="3"/>
        <end position="156"/>
    </location>
</feature>
<name>A0A7C3J6X5_UNCW3</name>
<organism evidence="2">
    <name type="scientific">candidate division WOR-3 bacterium</name>
    <dbReference type="NCBI Taxonomy" id="2052148"/>
    <lineage>
        <taxon>Bacteria</taxon>
        <taxon>Bacteria division WOR-3</taxon>
    </lineage>
</organism>
<dbReference type="SUPFAM" id="SSF55729">
    <property type="entry name" value="Acyl-CoA N-acyltransferases (Nat)"/>
    <property type="match status" value="1"/>
</dbReference>